<dbReference type="PANTHER" id="PTHR46211:SF14">
    <property type="entry name" value="GLYCEROPHOSPHODIESTER PHOSPHODIESTERASE"/>
    <property type="match status" value="1"/>
</dbReference>
<dbReference type="InterPro" id="IPR030395">
    <property type="entry name" value="GP_PDE_dom"/>
</dbReference>
<comment type="caution">
    <text evidence="3">The sequence shown here is derived from an EMBL/GenBank/DDBJ whole genome shotgun (WGS) entry which is preliminary data.</text>
</comment>
<gene>
    <name evidence="3" type="ORF">GLW30_13200</name>
</gene>
<dbReference type="SUPFAM" id="SSF51695">
    <property type="entry name" value="PLC-like phosphodiesterases"/>
    <property type="match status" value="1"/>
</dbReference>
<proteinExistence type="predicted"/>
<reference evidence="3 4" key="1">
    <citation type="submission" date="2019-11" db="EMBL/GenBank/DDBJ databases">
        <title>Genome sequences of 17 halophilic strains isolated from different environments.</title>
        <authorList>
            <person name="Furrow R.E."/>
        </authorList>
    </citation>
    <scope>NUCLEOTIDE SEQUENCE [LARGE SCALE GENOMIC DNA]</scope>
    <source>
        <strain evidence="3 4">22502_06_Cabo</strain>
    </source>
</reference>
<dbReference type="CDD" id="cd08556">
    <property type="entry name" value="GDPD"/>
    <property type="match status" value="1"/>
</dbReference>
<feature type="domain" description="GP-PDE" evidence="2">
    <location>
        <begin position="13"/>
        <end position="280"/>
    </location>
</feature>
<evidence type="ECO:0000313" key="4">
    <source>
        <dbReference type="Proteomes" id="UP000452321"/>
    </source>
</evidence>
<dbReference type="InterPro" id="IPR017946">
    <property type="entry name" value="PLC-like_Pdiesterase_TIM-brl"/>
</dbReference>
<evidence type="ECO:0000256" key="1">
    <source>
        <dbReference type="SAM" id="MobiDB-lite"/>
    </source>
</evidence>
<dbReference type="GO" id="GO:0008081">
    <property type="term" value="F:phosphoric diester hydrolase activity"/>
    <property type="evidence" value="ECO:0007669"/>
    <property type="project" value="InterPro"/>
</dbReference>
<evidence type="ECO:0000259" key="2">
    <source>
        <dbReference type="PROSITE" id="PS51704"/>
    </source>
</evidence>
<dbReference type="AlphaFoldDB" id="A0A6B1IN37"/>
<protein>
    <submittedName>
        <fullName evidence="3">Glycerophosphodiester phosphodiesterase</fullName>
    </submittedName>
</protein>
<dbReference type="GO" id="GO:0006629">
    <property type="term" value="P:lipid metabolic process"/>
    <property type="evidence" value="ECO:0007669"/>
    <property type="project" value="InterPro"/>
</dbReference>
<organism evidence="3 4">
    <name type="scientific">Halorubrum distributum</name>
    <dbReference type="NCBI Taxonomy" id="29283"/>
    <lineage>
        <taxon>Archaea</taxon>
        <taxon>Methanobacteriati</taxon>
        <taxon>Methanobacteriota</taxon>
        <taxon>Stenosarchaea group</taxon>
        <taxon>Halobacteria</taxon>
        <taxon>Halobacteriales</taxon>
        <taxon>Haloferacaceae</taxon>
        <taxon>Halorubrum</taxon>
        <taxon>Halorubrum distributum group</taxon>
    </lineage>
</organism>
<name>A0A6B1IN37_9EURY</name>
<feature type="region of interest" description="Disordered" evidence="1">
    <location>
        <begin position="1"/>
        <end position="27"/>
    </location>
</feature>
<dbReference type="Proteomes" id="UP000452321">
    <property type="component" value="Unassembled WGS sequence"/>
</dbReference>
<sequence>MAGDPPPSPTDNPTLVAHRGFAGENPENTLTAARAATREDGPGGRADFVEFDVVATSEGDVVVFHDDELAGRDGDEPGVTDVDGVVWETDTETVTSAAVLGSGETVPRLDEMLAAIPTDVGVNVELKNPGNGSLRFGEKLSEGDLEARKSIWGPFVDRVLSALDATDHEVLLSSFYEAAVAVAAERSTYPVAPILWDSVEDGISIAERYDAAAVHPPAEMVRRTPFFDDSRFGGTDIVEAARTDGRAVNVWTVETWYQAERLVEAGVDGLIADYSTLLSE</sequence>
<dbReference type="PROSITE" id="PS51704">
    <property type="entry name" value="GP_PDE"/>
    <property type="match status" value="1"/>
</dbReference>
<evidence type="ECO:0000313" key="3">
    <source>
        <dbReference type="EMBL" id="MYL68680.1"/>
    </source>
</evidence>
<accession>A0A6B1IN37</accession>
<dbReference type="EMBL" id="WMFC01000018">
    <property type="protein sequence ID" value="MYL68680.1"/>
    <property type="molecule type" value="Genomic_DNA"/>
</dbReference>
<feature type="compositionally biased region" description="Pro residues" evidence="1">
    <location>
        <begin position="1"/>
        <end position="10"/>
    </location>
</feature>
<dbReference type="Gene3D" id="3.20.20.190">
    <property type="entry name" value="Phosphatidylinositol (PI) phosphodiesterase"/>
    <property type="match status" value="1"/>
</dbReference>
<dbReference type="Pfam" id="PF03009">
    <property type="entry name" value="GDPD"/>
    <property type="match status" value="1"/>
</dbReference>
<dbReference type="PANTHER" id="PTHR46211">
    <property type="entry name" value="GLYCEROPHOSPHORYL DIESTER PHOSPHODIESTERASE"/>
    <property type="match status" value="1"/>
</dbReference>